<keyword evidence="1" id="KW-0812">Transmembrane</keyword>
<evidence type="ECO:0000256" key="1">
    <source>
        <dbReference type="SAM" id="Phobius"/>
    </source>
</evidence>
<feature type="transmembrane region" description="Helical" evidence="1">
    <location>
        <begin position="50"/>
        <end position="71"/>
    </location>
</feature>
<dbReference type="InterPro" id="IPR035919">
    <property type="entry name" value="EAL_sf"/>
</dbReference>
<dbReference type="CDD" id="cd01948">
    <property type="entry name" value="EAL"/>
    <property type="match status" value="1"/>
</dbReference>
<proteinExistence type="predicted"/>
<dbReference type="Proteomes" id="UP001501627">
    <property type="component" value="Unassembled WGS sequence"/>
</dbReference>
<dbReference type="Pfam" id="PF00990">
    <property type="entry name" value="GGDEF"/>
    <property type="match status" value="1"/>
</dbReference>
<evidence type="ECO:0000313" key="4">
    <source>
        <dbReference type="EMBL" id="GAA3991499.1"/>
    </source>
</evidence>
<organism evidence="4 5">
    <name type="scientific">Comamonas faecalis</name>
    <dbReference type="NCBI Taxonomy" id="1387849"/>
    <lineage>
        <taxon>Bacteria</taxon>
        <taxon>Pseudomonadati</taxon>
        <taxon>Pseudomonadota</taxon>
        <taxon>Betaproteobacteria</taxon>
        <taxon>Burkholderiales</taxon>
        <taxon>Comamonadaceae</taxon>
        <taxon>Comamonas</taxon>
    </lineage>
</organism>
<dbReference type="PANTHER" id="PTHR44757:SF2">
    <property type="entry name" value="BIOFILM ARCHITECTURE MAINTENANCE PROTEIN MBAA"/>
    <property type="match status" value="1"/>
</dbReference>
<feature type="transmembrane region" description="Helical" evidence="1">
    <location>
        <begin position="27"/>
        <end position="44"/>
    </location>
</feature>
<evidence type="ECO:0000259" key="3">
    <source>
        <dbReference type="PROSITE" id="PS50887"/>
    </source>
</evidence>
<feature type="transmembrane region" description="Helical" evidence="1">
    <location>
        <begin position="125"/>
        <end position="146"/>
    </location>
</feature>
<name>A0ABP7R284_9BURK</name>
<dbReference type="SMART" id="SM00052">
    <property type="entry name" value="EAL"/>
    <property type="match status" value="1"/>
</dbReference>
<dbReference type="InterPro" id="IPR043128">
    <property type="entry name" value="Rev_trsase/Diguanyl_cyclase"/>
</dbReference>
<keyword evidence="5" id="KW-1185">Reference proteome</keyword>
<dbReference type="Gene3D" id="3.20.20.450">
    <property type="entry name" value="EAL domain"/>
    <property type="match status" value="1"/>
</dbReference>
<feature type="transmembrane region" description="Helical" evidence="1">
    <location>
        <begin position="158"/>
        <end position="176"/>
    </location>
</feature>
<dbReference type="PROSITE" id="PS50883">
    <property type="entry name" value="EAL"/>
    <property type="match status" value="1"/>
</dbReference>
<dbReference type="SUPFAM" id="SSF55073">
    <property type="entry name" value="Nucleotide cyclase"/>
    <property type="match status" value="1"/>
</dbReference>
<dbReference type="SUPFAM" id="SSF141868">
    <property type="entry name" value="EAL domain-like"/>
    <property type="match status" value="1"/>
</dbReference>
<keyword evidence="1" id="KW-0472">Membrane</keyword>
<dbReference type="InterPro" id="IPR000160">
    <property type="entry name" value="GGDEF_dom"/>
</dbReference>
<evidence type="ECO:0000313" key="5">
    <source>
        <dbReference type="Proteomes" id="UP001501627"/>
    </source>
</evidence>
<dbReference type="PANTHER" id="PTHR44757">
    <property type="entry name" value="DIGUANYLATE CYCLASE DGCP"/>
    <property type="match status" value="1"/>
</dbReference>
<dbReference type="PROSITE" id="PS50887">
    <property type="entry name" value="GGDEF"/>
    <property type="match status" value="1"/>
</dbReference>
<gene>
    <name evidence="4" type="ORF">GCM10022279_13300</name>
</gene>
<protein>
    <recommendedName>
        <fullName evidence="6">EAL domain-containing protein</fullName>
    </recommendedName>
</protein>
<dbReference type="InterPro" id="IPR029787">
    <property type="entry name" value="Nucleotide_cyclase"/>
</dbReference>
<dbReference type="InterPro" id="IPR052155">
    <property type="entry name" value="Biofilm_reg_signaling"/>
</dbReference>
<feature type="domain" description="EAL" evidence="2">
    <location>
        <begin position="376"/>
        <end position="628"/>
    </location>
</feature>
<keyword evidence="1" id="KW-1133">Transmembrane helix</keyword>
<evidence type="ECO:0008006" key="6">
    <source>
        <dbReference type="Google" id="ProtNLM"/>
    </source>
</evidence>
<evidence type="ECO:0000259" key="2">
    <source>
        <dbReference type="PROSITE" id="PS50883"/>
    </source>
</evidence>
<dbReference type="NCBIfam" id="TIGR00254">
    <property type="entry name" value="GGDEF"/>
    <property type="match status" value="1"/>
</dbReference>
<reference evidence="5" key="1">
    <citation type="journal article" date="2019" name="Int. J. Syst. Evol. Microbiol.">
        <title>The Global Catalogue of Microorganisms (GCM) 10K type strain sequencing project: providing services to taxonomists for standard genome sequencing and annotation.</title>
        <authorList>
            <consortium name="The Broad Institute Genomics Platform"/>
            <consortium name="The Broad Institute Genome Sequencing Center for Infectious Disease"/>
            <person name="Wu L."/>
            <person name="Ma J."/>
        </authorList>
    </citation>
    <scope>NUCLEOTIDE SEQUENCE [LARGE SCALE GENOMIC DNA]</scope>
    <source>
        <strain evidence="5">JCM 17561</strain>
    </source>
</reference>
<dbReference type="SMART" id="SM00267">
    <property type="entry name" value="GGDEF"/>
    <property type="match status" value="1"/>
</dbReference>
<feature type="transmembrane region" description="Helical" evidence="1">
    <location>
        <begin position="78"/>
        <end position="96"/>
    </location>
</feature>
<dbReference type="Gene3D" id="3.30.70.270">
    <property type="match status" value="1"/>
</dbReference>
<sequence length="637" mass="67981">MPSTLPDDLSDATIPAAKVHQWRRQRLHQVLWILIVAFAALAVASATHHAWAAVALHLCAAAVLALGVHWSRRGHPQLATAALLGAPTVALLALASEGLYDATLLALPALLVFAGLFGSRRLLALLLVCMLAALALLYGMHLRGILPSTAAPLGPHRIVLMSAMLVVTAFFVWLLVADLGRALEQIETDRQALIGSHARIELLAHRDSLTQLPNRTLAKDRLGHLLEHAQRSGTQVAVVLLDLDTFGQVNERLGHDEGDSLLVQLAQRLRTSMRASDTVARFSGDEFLITAGDLQGNGAVTSLLTKLLQALEQPFATQEQPLQLTASIGIAVAPRDGNDTDTLLRHADLAMQHAKAAGGDTLHFFAPGMDEQARQRLEHTQRLRKALVDDALQLHYLPQVALGRTRVAAAQARILWQDSRLGAQWLDADAPLVASSGLVDMLGTWALRRACQDARAWRAQGLEDVAVSAPVSALQFRHGAIERQVAEALAAAQLPASALILELAEPQNGTEVAQLAAPLQRLAASGVRIVIRRFGSGAASPLWLDHLSAAALELDAPLVRSSDAAHARTLQTLAAVARSLQLPVSAGGVDDAAALQRMQALGCSAGSGSYWTEPLAPAQLVAWVRQHEAHAESVNTL</sequence>
<comment type="caution">
    <text evidence="4">The sequence shown here is derived from an EMBL/GenBank/DDBJ whole genome shotgun (WGS) entry which is preliminary data.</text>
</comment>
<dbReference type="CDD" id="cd01949">
    <property type="entry name" value="GGDEF"/>
    <property type="match status" value="1"/>
</dbReference>
<dbReference type="EMBL" id="BAABBP010000009">
    <property type="protein sequence ID" value="GAA3991499.1"/>
    <property type="molecule type" value="Genomic_DNA"/>
</dbReference>
<dbReference type="Pfam" id="PF00563">
    <property type="entry name" value="EAL"/>
    <property type="match status" value="1"/>
</dbReference>
<accession>A0ABP7R284</accession>
<dbReference type="InterPro" id="IPR001633">
    <property type="entry name" value="EAL_dom"/>
</dbReference>
<feature type="domain" description="GGDEF" evidence="3">
    <location>
        <begin position="234"/>
        <end position="367"/>
    </location>
</feature>
<dbReference type="RefSeq" id="WP_103043796.1">
    <property type="nucleotide sequence ID" value="NZ_BAABBP010000009.1"/>
</dbReference>